<evidence type="ECO:0000313" key="2">
    <source>
        <dbReference type="Proteomes" id="UP000199287"/>
    </source>
</evidence>
<name>A0A1I3AAD9_9FIRM</name>
<evidence type="ECO:0000313" key="1">
    <source>
        <dbReference type="EMBL" id="SFH46281.1"/>
    </source>
</evidence>
<dbReference type="EMBL" id="FOQA01000001">
    <property type="protein sequence ID" value="SFH46281.1"/>
    <property type="molecule type" value="Genomic_DNA"/>
</dbReference>
<gene>
    <name evidence="1" type="ORF">SAMN05192551_10156</name>
</gene>
<proteinExistence type="predicted"/>
<dbReference type="Proteomes" id="UP000199287">
    <property type="component" value="Unassembled WGS sequence"/>
</dbReference>
<organism evidence="1 2">
    <name type="scientific">Tindallia magadiensis</name>
    <dbReference type="NCBI Taxonomy" id="69895"/>
    <lineage>
        <taxon>Bacteria</taxon>
        <taxon>Bacillati</taxon>
        <taxon>Bacillota</taxon>
        <taxon>Clostridia</taxon>
        <taxon>Peptostreptococcales</taxon>
        <taxon>Tindalliaceae</taxon>
        <taxon>Tindallia</taxon>
    </lineage>
</organism>
<sequence>MLLKVYQYNNKQLTNEAAVKAAFLPFHSKWNDLERLENKICL</sequence>
<keyword evidence="2" id="KW-1185">Reference proteome</keyword>
<dbReference type="AlphaFoldDB" id="A0A1I3AAD9"/>
<reference evidence="2" key="1">
    <citation type="submission" date="2016-10" db="EMBL/GenBank/DDBJ databases">
        <authorList>
            <person name="Varghese N."/>
            <person name="Submissions S."/>
        </authorList>
    </citation>
    <scope>NUCLEOTIDE SEQUENCE [LARGE SCALE GENOMIC DNA]</scope>
    <source>
        <strain evidence="2">Z-7934</strain>
    </source>
</reference>
<protein>
    <submittedName>
        <fullName evidence="1">Uncharacterized protein</fullName>
    </submittedName>
</protein>
<accession>A0A1I3AAD9</accession>